<dbReference type="OrthoDB" id="840287at2"/>
<protein>
    <submittedName>
        <fullName evidence="1">Virion morphogenesis family protein</fullName>
    </submittedName>
</protein>
<gene>
    <name evidence="1" type="ORF">IQ31_01589</name>
</gene>
<dbReference type="InterPro" id="IPR006522">
    <property type="entry name" value="Phage_virion_morphogenesis"/>
</dbReference>
<accession>A0A562MQI9</accession>
<comment type="caution">
    <text evidence="1">The sequence shown here is derived from an EMBL/GenBank/DDBJ whole genome shotgun (WGS) entry which is preliminary data.</text>
</comment>
<sequence>MQNFVTEFIRDVAIDLNDEFDQNFERKAFFTDSWPSVKMYNSKGSMMIRTGALRNSIKYDIMGDRITWSSSLPYASIHNEGGEIRVTQKMKKYFWAMYYKANEAMTTTKKGILINSRRNIRLANEAEKWKNLALMKEGYMIKIPKRQIIGNHPEVNRRIETIWASKSENFLNYMTQILRRR</sequence>
<dbReference type="AlphaFoldDB" id="A0A562MQI9"/>
<evidence type="ECO:0000313" key="2">
    <source>
        <dbReference type="Proteomes" id="UP000315908"/>
    </source>
</evidence>
<dbReference type="EMBL" id="VLKR01000006">
    <property type="protein sequence ID" value="TWI22184.1"/>
    <property type="molecule type" value="Genomic_DNA"/>
</dbReference>
<evidence type="ECO:0000313" key="1">
    <source>
        <dbReference type="EMBL" id="TWI22184.1"/>
    </source>
</evidence>
<organism evidence="1 2">
    <name type="scientific">Sphingobacterium siyangense</name>
    <dbReference type="NCBI Taxonomy" id="459529"/>
    <lineage>
        <taxon>Bacteria</taxon>
        <taxon>Pseudomonadati</taxon>
        <taxon>Bacteroidota</taxon>
        <taxon>Sphingobacteriia</taxon>
        <taxon>Sphingobacteriales</taxon>
        <taxon>Sphingobacteriaceae</taxon>
        <taxon>Sphingobacterium</taxon>
    </lineage>
</organism>
<dbReference type="RefSeq" id="WP_145327625.1">
    <property type="nucleotide sequence ID" value="NZ_VLKR01000006.1"/>
</dbReference>
<dbReference type="Proteomes" id="UP000315908">
    <property type="component" value="Unassembled WGS sequence"/>
</dbReference>
<proteinExistence type="predicted"/>
<dbReference type="Pfam" id="PF05069">
    <property type="entry name" value="Phage_tail_S"/>
    <property type="match status" value="1"/>
</dbReference>
<reference evidence="1 2" key="1">
    <citation type="journal article" date="2015" name="Stand. Genomic Sci.">
        <title>Genomic Encyclopedia of Bacterial and Archaeal Type Strains, Phase III: the genomes of soil and plant-associated and newly described type strains.</title>
        <authorList>
            <person name="Whitman W.B."/>
            <person name="Woyke T."/>
            <person name="Klenk H.P."/>
            <person name="Zhou Y."/>
            <person name="Lilburn T.G."/>
            <person name="Beck B.J."/>
            <person name="De Vos P."/>
            <person name="Vandamme P."/>
            <person name="Eisen J.A."/>
            <person name="Garrity G."/>
            <person name="Hugenholtz P."/>
            <person name="Kyrpides N.C."/>
        </authorList>
    </citation>
    <scope>NUCLEOTIDE SEQUENCE [LARGE SCALE GENOMIC DNA]</scope>
    <source>
        <strain evidence="1 2">CGMCC 1.6855</strain>
    </source>
</reference>
<name>A0A562MQI9_9SPHI</name>